<keyword evidence="2" id="KW-1185">Reference proteome</keyword>
<dbReference type="Proteomes" id="UP001079430">
    <property type="component" value="Unassembled WGS sequence"/>
</dbReference>
<organism evidence="1 2">
    <name type="scientific">Sinorhizobium psoraleae</name>
    <dbReference type="NCBI Taxonomy" id="520838"/>
    <lineage>
        <taxon>Bacteria</taxon>
        <taxon>Pseudomonadati</taxon>
        <taxon>Pseudomonadota</taxon>
        <taxon>Alphaproteobacteria</taxon>
        <taxon>Hyphomicrobiales</taxon>
        <taxon>Rhizobiaceae</taxon>
        <taxon>Sinorhizobium/Ensifer group</taxon>
        <taxon>Sinorhizobium</taxon>
    </lineage>
</organism>
<gene>
    <name evidence="1" type="ORF">O3W52_28055</name>
</gene>
<proteinExistence type="predicted"/>
<sequence>MVDLRARAQGLPRLSLSPLPAHQQTPEGCGKALFPGRDRLHQMFGLWLP</sequence>
<name>A0ABT4KRX7_9HYPH</name>
<protein>
    <submittedName>
        <fullName evidence="1">Uncharacterized protein</fullName>
    </submittedName>
</protein>
<dbReference type="EMBL" id="JAPVOI010000005">
    <property type="protein sequence ID" value="MCZ4093657.1"/>
    <property type="molecule type" value="Genomic_DNA"/>
</dbReference>
<evidence type="ECO:0000313" key="2">
    <source>
        <dbReference type="Proteomes" id="UP001079430"/>
    </source>
</evidence>
<accession>A0ABT4KRX7</accession>
<evidence type="ECO:0000313" key="1">
    <source>
        <dbReference type="EMBL" id="MCZ4093657.1"/>
    </source>
</evidence>
<reference evidence="1" key="1">
    <citation type="submission" date="2022-10" db="EMBL/GenBank/DDBJ databases">
        <title>Whole genome sequencing of three plant growth promoting bacteria isolated from Vachellia tortilis subsp. raddiana in Morocco.</title>
        <authorList>
            <person name="Hnini M."/>
            <person name="Zouagui R."/>
            <person name="Zouagui H."/>
            <person name="Chemao Elfihri M.-W."/>
            <person name="Ibrahimi A."/>
            <person name="Sbabou L."/>
            <person name="Aurag J."/>
        </authorList>
    </citation>
    <scope>NUCLEOTIDE SEQUENCE</scope>
    <source>
        <strain evidence="1">LMR678</strain>
    </source>
</reference>
<comment type="caution">
    <text evidence="1">The sequence shown here is derived from an EMBL/GenBank/DDBJ whole genome shotgun (WGS) entry which is preliminary data.</text>
</comment>